<evidence type="ECO:0000313" key="2">
    <source>
        <dbReference type="Proteomes" id="UP001283361"/>
    </source>
</evidence>
<reference evidence="1" key="1">
    <citation type="journal article" date="2023" name="G3 (Bethesda)">
        <title>A reference genome for the long-term kleptoplast-retaining sea slug Elysia crispata morphotype clarki.</title>
        <authorList>
            <person name="Eastman K.E."/>
            <person name="Pendleton A.L."/>
            <person name="Shaikh M.A."/>
            <person name="Suttiyut T."/>
            <person name="Ogas R."/>
            <person name="Tomko P."/>
            <person name="Gavelis G."/>
            <person name="Widhalm J.R."/>
            <person name="Wisecaver J.H."/>
        </authorList>
    </citation>
    <scope>NUCLEOTIDE SEQUENCE</scope>
    <source>
        <strain evidence="1">ECLA1</strain>
    </source>
</reference>
<evidence type="ECO:0000313" key="1">
    <source>
        <dbReference type="EMBL" id="KAK3801203.1"/>
    </source>
</evidence>
<dbReference type="AlphaFoldDB" id="A0AAE1B7T8"/>
<accession>A0AAE1B7T8</accession>
<name>A0AAE1B7T8_9GAST</name>
<sequence>MSQQVVSTPLPGTQVAARGVSASCLHSITRYTDSGLRCLSKLSPLHYPVQRWRLKVSQQVVSTPLPGTQVAAKGVSASCLHSITRYTGSELGCLSKLSPLHYPVHR</sequence>
<protein>
    <submittedName>
        <fullName evidence="1">Uncharacterized protein</fullName>
    </submittedName>
</protein>
<proteinExistence type="predicted"/>
<keyword evidence="2" id="KW-1185">Reference proteome</keyword>
<organism evidence="1 2">
    <name type="scientific">Elysia crispata</name>
    <name type="common">lettuce slug</name>
    <dbReference type="NCBI Taxonomy" id="231223"/>
    <lineage>
        <taxon>Eukaryota</taxon>
        <taxon>Metazoa</taxon>
        <taxon>Spiralia</taxon>
        <taxon>Lophotrochozoa</taxon>
        <taxon>Mollusca</taxon>
        <taxon>Gastropoda</taxon>
        <taxon>Heterobranchia</taxon>
        <taxon>Euthyneura</taxon>
        <taxon>Panpulmonata</taxon>
        <taxon>Sacoglossa</taxon>
        <taxon>Placobranchoidea</taxon>
        <taxon>Plakobranchidae</taxon>
        <taxon>Elysia</taxon>
    </lineage>
</organism>
<dbReference type="EMBL" id="JAWDGP010000356">
    <property type="protein sequence ID" value="KAK3801203.1"/>
    <property type="molecule type" value="Genomic_DNA"/>
</dbReference>
<dbReference type="Proteomes" id="UP001283361">
    <property type="component" value="Unassembled WGS sequence"/>
</dbReference>
<comment type="caution">
    <text evidence="1">The sequence shown here is derived from an EMBL/GenBank/DDBJ whole genome shotgun (WGS) entry which is preliminary data.</text>
</comment>
<gene>
    <name evidence="1" type="ORF">RRG08_007425</name>
</gene>